<gene>
    <name evidence="1" type="ORF">PAXINDRAFT_84510</name>
</gene>
<keyword evidence="2" id="KW-1185">Reference proteome</keyword>
<evidence type="ECO:0000313" key="1">
    <source>
        <dbReference type="EMBL" id="KIJ11416.1"/>
    </source>
</evidence>
<sequence length="115" mass="13630">LTYAALGEFNLLKHSWYDILAKLWMNPTHREMAIKHFKVVQAKEEIIWLNVKICHLKTWVNKEDSLIKGVALRLEMAEPVLAAEIWARHRQQHRINDVYCSQLTCIDTFHDDFND</sequence>
<dbReference type="HOGENOM" id="CLU_013084_5_0_1"/>
<reference evidence="1 2" key="1">
    <citation type="submission" date="2014-06" db="EMBL/GenBank/DDBJ databases">
        <authorList>
            <consortium name="DOE Joint Genome Institute"/>
            <person name="Kuo A."/>
            <person name="Kohler A."/>
            <person name="Nagy L.G."/>
            <person name="Floudas D."/>
            <person name="Copeland A."/>
            <person name="Barry K.W."/>
            <person name="Cichocki N."/>
            <person name="Veneault-Fourrey C."/>
            <person name="LaButti K."/>
            <person name="Lindquist E.A."/>
            <person name="Lipzen A."/>
            <person name="Lundell T."/>
            <person name="Morin E."/>
            <person name="Murat C."/>
            <person name="Sun H."/>
            <person name="Tunlid A."/>
            <person name="Henrissat B."/>
            <person name="Grigoriev I.V."/>
            <person name="Hibbett D.S."/>
            <person name="Martin F."/>
            <person name="Nordberg H.P."/>
            <person name="Cantor M.N."/>
            <person name="Hua S.X."/>
        </authorList>
    </citation>
    <scope>NUCLEOTIDE SEQUENCE [LARGE SCALE GENOMIC DNA]</scope>
    <source>
        <strain evidence="1 2">ATCC 200175</strain>
    </source>
</reference>
<name>A0A0C9TVR5_PAXIN</name>
<dbReference type="AlphaFoldDB" id="A0A0C9TVR5"/>
<dbReference type="Proteomes" id="UP000053647">
    <property type="component" value="Unassembled WGS sequence"/>
</dbReference>
<reference evidence="2" key="2">
    <citation type="submission" date="2015-01" db="EMBL/GenBank/DDBJ databases">
        <title>Evolutionary Origins and Diversification of the Mycorrhizal Mutualists.</title>
        <authorList>
            <consortium name="DOE Joint Genome Institute"/>
            <consortium name="Mycorrhizal Genomics Consortium"/>
            <person name="Kohler A."/>
            <person name="Kuo A."/>
            <person name="Nagy L.G."/>
            <person name="Floudas D."/>
            <person name="Copeland A."/>
            <person name="Barry K.W."/>
            <person name="Cichocki N."/>
            <person name="Veneault-Fourrey C."/>
            <person name="LaButti K."/>
            <person name="Lindquist E.A."/>
            <person name="Lipzen A."/>
            <person name="Lundell T."/>
            <person name="Morin E."/>
            <person name="Murat C."/>
            <person name="Riley R."/>
            <person name="Ohm R."/>
            <person name="Sun H."/>
            <person name="Tunlid A."/>
            <person name="Henrissat B."/>
            <person name="Grigoriev I.V."/>
            <person name="Hibbett D.S."/>
            <person name="Martin F."/>
        </authorList>
    </citation>
    <scope>NUCLEOTIDE SEQUENCE [LARGE SCALE GENOMIC DNA]</scope>
    <source>
        <strain evidence="2">ATCC 200175</strain>
    </source>
</reference>
<evidence type="ECO:0000313" key="2">
    <source>
        <dbReference type="Proteomes" id="UP000053647"/>
    </source>
</evidence>
<dbReference type="EMBL" id="KN819380">
    <property type="protein sequence ID" value="KIJ11416.1"/>
    <property type="molecule type" value="Genomic_DNA"/>
</dbReference>
<dbReference type="OrthoDB" id="2676448at2759"/>
<protein>
    <submittedName>
        <fullName evidence="1">Uncharacterized protein</fullName>
    </submittedName>
</protein>
<organism evidence="1 2">
    <name type="scientific">Paxillus involutus ATCC 200175</name>
    <dbReference type="NCBI Taxonomy" id="664439"/>
    <lineage>
        <taxon>Eukaryota</taxon>
        <taxon>Fungi</taxon>
        <taxon>Dikarya</taxon>
        <taxon>Basidiomycota</taxon>
        <taxon>Agaricomycotina</taxon>
        <taxon>Agaricomycetes</taxon>
        <taxon>Agaricomycetidae</taxon>
        <taxon>Boletales</taxon>
        <taxon>Paxilineae</taxon>
        <taxon>Paxillaceae</taxon>
        <taxon>Paxillus</taxon>
    </lineage>
</organism>
<feature type="non-terminal residue" evidence="1">
    <location>
        <position position="1"/>
    </location>
</feature>
<proteinExistence type="predicted"/>
<accession>A0A0C9TVR5</accession>